<dbReference type="GO" id="GO:0015627">
    <property type="term" value="C:type II protein secretion system complex"/>
    <property type="evidence" value="ECO:0007669"/>
    <property type="project" value="TreeGrafter"/>
</dbReference>
<dbReference type="InterPro" id="IPR010994">
    <property type="entry name" value="RuvA_2-like"/>
</dbReference>
<name>G5ICA3_9FIRM</name>
<dbReference type="InterPro" id="IPR051675">
    <property type="entry name" value="Endo/Exo/Phosphatase_dom_1"/>
</dbReference>
<dbReference type="InterPro" id="IPR019554">
    <property type="entry name" value="Soluble_ligand-bd"/>
</dbReference>
<protein>
    <recommendedName>
        <fullName evidence="2">Helix-hairpin-helix DNA-binding motif class 1 domain-containing protein</fullName>
    </recommendedName>
</protein>
<feature type="domain" description="Helix-hairpin-helix DNA-binding motif class 1" evidence="2">
    <location>
        <begin position="182"/>
        <end position="201"/>
    </location>
</feature>
<comment type="caution">
    <text evidence="3">The sequence shown here is derived from an EMBL/GenBank/DDBJ whole genome shotgun (WGS) entry which is preliminary data.</text>
</comment>
<gene>
    <name evidence="3" type="ORF">HMPREF9473_01086</name>
</gene>
<dbReference type="Gene3D" id="1.10.150.310">
    <property type="entry name" value="Tex RuvX-like domain-like"/>
    <property type="match status" value="1"/>
</dbReference>
<dbReference type="Proteomes" id="UP000005384">
    <property type="component" value="Unassembled WGS sequence"/>
</dbReference>
<keyword evidence="1" id="KW-0732">Signal</keyword>
<dbReference type="HOGENOM" id="CLU_052011_1_2_9"/>
<dbReference type="SMART" id="SM00278">
    <property type="entry name" value="HhH1"/>
    <property type="match status" value="2"/>
</dbReference>
<keyword evidence="4" id="KW-1185">Reference proteome</keyword>
<dbReference type="AlphaFoldDB" id="G5ICA3"/>
<dbReference type="Gene3D" id="3.10.560.10">
    <property type="entry name" value="Outer membrane lipoprotein wza domain like"/>
    <property type="match status" value="1"/>
</dbReference>
<dbReference type="InterPro" id="IPR004509">
    <property type="entry name" value="Competence_ComEA_HhH"/>
</dbReference>
<reference evidence="3 4" key="1">
    <citation type="submission" date="2011-08" db="EMBL/GenBank/DDBJ databases">
        <title>The Genome Sequence of Clostridium hathewayi WAL-18680.</title>
        <authorList>
            <consortium name="The Broad Institute Genome Sequencing Platform"/>
            <person name="Earl A."/>
            <person name="Ward D."/>
            <person name="Feldgarden M."/>
            <person name="Gevers D."/>
            <person name="Finegold S.M."/>
            <person name="Summanen P.H."/>
            <person name="Molitoris D.R."/>
            <person name="Song M."/>
            <person name="Daigneault M."/>
            <person name="Allen-Vercoe E."/>
            <person name="Young S.K."/>
            <person name="Zeng Q."/>
            <person name="Gargeya S."/>
            <person name="Fitzgerald M."/>
            <person name="Haas B."/>
            <person name="Abouelleil A."/>
            <person name="Alvarado L."/>
            <person name="Arachchi H.M."/>
            <person name="Berlin A."/>
            <person name="Brown A."/>
            <person name="Chapman S.B."/>
            <person name="Chen Z."/>
            <person name="Dunbar C."/>
            <person name="Freedman E."/>
            <person name="Gearin G."/>
            <person name="Gellesch M."/>
            <person name="Goldberg J."/>
            <person name="Griggs A."/>
            <person name="Gujja S."/>
            <person name="Heiman D."/>
            <person name="Howarth C."/>
            <person name="Larson L."/>
            <person name="Lui A."/>
            <person name="MacDonald P.J.P."/>
            <person name="Montmayeur A."/>
            <person name="Murphy C."/>
            <person name="Neiman D."/>
            <person name="Pearson M."/>
            <person name="Priest M."/>
            <person name="Roberts A."/>
            <person name="Saif S."/>
            <person name="Shea T."/>
            <person name="Shenoy N."/>
            <person name="Sisk P."/>
            <person name="Stolte C."/>
            <person name="Sykes S."/>
            <person name="Wortman J."/>
            <person name="Nusbaum C."/>
            <person name="Birren B."/>
        </authorList>
    </citation>
    <scope>NUCLEOTIDE SEQUENCE [LARGE SCALE GENOMIC DNA]</scope>
    <source>
        <strain evidence="3 4">WAL-18680</strain>
    </source>
</reference>
<sequence>MVKQKNNRKIYKIWMTGVCMLAAGFCYSCGRKAPEPAGKQEPYLETVGEAETGGTVVGESRDASLVDGAGNGDQAVTGSSVAESAALCYVHICGQVVNPGVYEIEAGSRIFQAVEAAGGLTDEADGAFLNMAEIIQDGMKISVPSVEEVENGAAVPGSGSYGAVVSGQGQSAKVNLNTASKEQLMTLRGIGESRAEDIIRYREEHGAFGAIEEIMEISGIKDAAFQKIKDDITV</sequence>
<dbReference type="PATRIC" id="fig|742737.3.peg.1091"/>
<feature type="signal peptide" evidence="1">
    <location>
        <begin position="1"/>
        <end position="28"/>
    </location>
</feature>
<dbReference type="Pfam" id="PF10531">
    <property type="entry name" value="SLBB"/>
    <property type="match status" value="1"/>
</dbReference>
<dbReference type="Pfam" id="PF12836">
    <property type="entry name" value="HHH_3"/>
    <property type="match status" value="1"/>
</dbReference>
<dbReference type="GO" id="GO:0006281">
    <property type="term" value="P:DNA repair"/>
    <property type="evidence" value="ECO:0007669"/>
    <property type="project" value="InterPro"/>
</dbReference>
<feature type="domain" description="Helix-hairpin-helix DNA-binding motif class 1" evidence="2">
    <location>
        <begin position="212"/>
        <end position="231"/>
    </location>
</feature>
<evidence type="ECO:0000256" key="1">
    <source>
        <dbReference type="SAM" id="SignalP"/>
    </source>
</evidence>
<dbReference type="RefSeq" id="WP_006779072.1">
    <property type="nucleotide sequence ID" value="NZ_CP040506.1"/>
</dbReference>
<organism evidence="3 4">
    <name type="scientific">Hungatella hathewayi WAL-18680</name>
    <dbReference type="NCBI Taxonomy" id="742737"/>
    <lineage>
        <taxon>Bacteria</taxon>
        <taxon>Bacillati</taxon>
        <taxon>Bacillota</taxon>
        <taxon>Clostridia</taxon>
        <taxon>Lachnospirales</taxon>
        <taxon>Lachnospiraceae</taxon>
        <taxon>Hungatella</taxon>
    </lineage>
</organism>
<dbReference type="GO" id="GO:0015628">
    <property type="term" value="P:protein secretion by the type II secretion system"/>
    <property type="evidence" value="ECO:0007669"/>
    <property type="project" value="TreeGrafter"/>
</dbReference>
<dbReference type="GO" id="GO:0003677">
    <property type="term" value="F:DNA binding"/>
    <property type="evidence" value="ECO:0007669"/>
    <property type="project" value="InterPro"/>
</dbReference>
<dbReference type="EMBL" id="ADLN01000009">
    <property type="protein sequence ID" value="EHI61021.1"/>
    <property type="molecule type" value="Genomic_DNA"/>
</dbReference>
<dbReference type="InterPro" id="IPR003583">
    <property type="entry name" value="Hlx-hairpin-Hlx_DNA-bd_motif"/>
</dbReference>
<proteinExistence type="predicted"/>
<accession>G5ICA3</accession>
<feature type="chain" id="PRO_5039425233" description="Helix-hairpin-helix DNA-binding motif class 1 domain-containing protein" evidence="1">
    <location>
        <begin position="29"/>
        <end position="234"/>
    </location>
</feature>
<dbReference type="PANTHER" id="PTHR21180">
    <property type="entry name" value="ENDONUCLEASE/EXONUCLEASE/PHOSPHATASE FAMILY DOMAIN-CONTAINING PROTEIN 1"/>
    <property type="match status" value="1"/>
</dbReference>
<dbReference type="NCBIfam" id="TIGR00426">
    <property type="entry name" value="competence protein ComEA helix-hairpin-helix repeat region"/>
    <property type="match status" value="1"/>
</dbReference>
<evidence type="ECO:0000259" key="2">
    <source>
        <dbReference type="SMART" id="SM00278"/>
    </source>
</evidence>
<dbReference type="PANTHER" id="PTHR21180:SF32">
    <property type="entry name" value="ENDONUCLEASE_EXONUCLEASE_PHOSPHATASE FAMILY DOMAIN-CONTAINING PROTEIN 1"/>
    <property type="match status" value="1"/>
</dbReference>
<evidence type="ECO:0000313" key="4">
    <source>
        <dbReference type="Proteomes" id="UP000005384"/>
    </source>
</evidence>
<evidence type="ECO:0000313" key="3">
    <source>
        <dbReference type="EMBL" id="EHI61021.1"/>
    </source>
</evidence>
<dbReference type="SUPFAM" id="SSF47781">
    <property type="entry name" value="RuvA domain 2-like"/>
    <property type="match status" value="1"/>
</dbReference>